<gene>
    <name evidence="3" type="ORF">C7474_2608</name>
</gene>
<dbReference type="InterPro" id="IPR043128">
    <property type="entry name" value="Rev_trsase/Diguanyl_cyclase"/>
</dbReference>
<comment type="caution">
    <text evidence="3">The sequence shown here is derived from an EMBL/GenBank/DDBJ whole genome shotgun (WGS) entry which is preliminary data.</text>
</comment>
<dbReference type="InterPro" id="IPR000160">
    <property type="entry name" value="GGDEF_dom"/>
</dbReference>
<feature type="transmembrane region" description="Helical" evidence="1">
    <location>
        <begin position="190"/>
        <end position="210"/>
    </location>
</feature>
<dbReference type="Proteomes" id="UP000273158">
    <property type="component" value="Unassembled WGS sequence"/>
</dbReference>
<dbReference type="SUPFAM" id="SSF55073">
    <property type="entry name" value="Nucleotide cyclase"/>
    <property type="match status" value="1"/>
</dbReference>
<sequence length="375" mass="39919">MIDNAVVISLVAIATLCTVVYIGLGFLPRPSRAAAWWSSAFIVFMLAGYVWIAADATGSTAVRAVASGIMLGAPGLIWAGLRIDRGMHPGARAWWPAAAWTLVAPVALLLTSDQPWFLTVVRVTFAGGGAFAALVVIELIRRGARWRDESLPLGLVSGGYVFLAMLNLFHEVVRLATGAAAEVALDDTRSLNILGSQLFVICAAFTLLLFTRGSDAAPPVDRTFASVARDRLTRAEAVGDRWWSVIVVRLDDPEALRVASSTNAFDHLSARFRDTVVRSLPADADLERRGDVEFVVLLPRPEGAVRQVLARLLSDVAATGEGSAVGVRPSASVGWAQVEVVGYDLGDLVEAADAAALRAHALGGDRWDRTTPPVS</sequence>
<dbReference type="PROSITE" id="PS50887">
    <property type="entry name" value="GGDEF"/>
    <property type="match status" value="1"/>
</dbReference>
<keyword evidence="1" id="KW-0812">Transmembrane</keyword>
<proteinExistence type="predicted"/>
<keyword evidence="1" id="KW-0472">Membrane</keyword>
<dbReference type="RefSeq" id="WP_121060468.1">
    <property type="nucleotide sequence ID" value="NZ_RCDB01000003.1"/>
</dbReference>
<feature type="domain" description="GGDEF" evidence="2">
    <location>
        <begin position="241"/>
        <end position="372"/>
    </location>
</feature>
<dbReference type="Gene3D" id="3.30.70.270">
    <property type="match status" value="1"/>
</dbReference>
<evidence type="ECO:0000313" key="3">
    <source>
        <dbReference type="EMBL" id="RLK48006.1"/>
    </source>
</evidence>
<feature type="transmembrane region" description="Helical" evidence="1">
    <location>
        <begin position="60"/>
        <end position="81"/>
    </location>
</feature>
<dbReference type="OrthoDB" id="5082312at2"/>
<feature type="transmembrane region" description="Helical" evidence="1">
    <location>
        <begin position="34"/>
        <end position="54"/>
    </location>
</feature>
<feature type="transmembrane region" description="Helical" evidence="1">
    <location>
        <begin position="116"/>
        <end position="139"/>
    </location>
</feature>
<evidence type="ECO:0000256" key="1">
    <source>
        <dbReference type="SAM" id="Phobius"/>
    </source>
</evidence>
<protein>
    <submittedName>
        <fullName evidence="3">GGDEF domain-containing protein</fullName>
    </submittedName>
</protein>
<feature type="transmembrane region" description="Helical" evidence="1">
    <location>
        <begin position="151"/>
        <end position="170"/>
    </location>
</feature>
<dbReference type="EMBL" id="RCDB01000003">
    <property type="protein sequence ID" value="RLK48006.1"/>
    <property type="molecule type" value="Genomic_DNA"/>
</dbReference>
<reference evidence="3 4" key="1">
    <citation type="journal article" date="2015" name="Stand. Genomic Sci.">
        <title>Genomic Encyclopedia of Bacterial and Archaeal Type Strains, Phase III: the genomes of soil and plant-associated and newly described type strains.</title>
        <authorList>
            <person name="Whitman W.B."/>
            <person name="Woyke T."/>
            <person name="Klenk H.P."/>
            <person name="Zhou Y."/>
            <person name="Lilburn T.G."/>
            <person name="Beck B.J."/>
            <person name="De Vos P."/>
            <person name="Vandamme P."/>
            <person name="Eisen J.A."/>
            <person name="Garrity G."/>
            <person name="Hugenholtz P."/>
            <person name="Kyrpides N.C."/>
        </authorList>
    </citation>
    <scope>NUCLEOTIDE SEQUENCE [LARGE SCALE GENOMIC DNA]</scope>
    <source>
        <strain evidence="3 4">S2T63</strain>
    </source>
</reference>
<accession>A0A498C0N6</accession>
<feature type="transmembrane region" description="Helical" evidence="1">
    <location>
        <begin position="93"/>
        <end position="110"/>
    </location>
</feature>
<evidence type="ECO:0000259" key="2">
    <source>
        <dbReference type="PROSITE" id="PS50887"/>
    </source>
</evidence>
<feature type="transmembrane region" description="Helical" evidence="1">
    <location>
        <begin position="6"/>
        <end position="27"/>
    </location>
</feature>
<dbReference type="InterPro" id="IPR029787">
    <property type="entry name" value="Nucleotide_cyclase"/>
</dbReference>
<evidence type="ECO:0000313" key="4">
    <source>
        <dbReference type="Proteomes" id="UP000273158"/>
    </source>
</evidence>
<dbReference type="AlphaFoldDB" id="A0A498C0N6"/>
<organism evidence="3 4">
    <name type="scientific">Microbacterium telephonicum</name>
    <dbReference type="NCBI Taxonomy" id="1714841"/>
    <lineage>
        <taxon>Bacteria</taxon>
        <taxon>Bacillati</taxon>
        <taxon>Actinomycetota</taxon>
        <taxon>Actinomycetes</taxon>
        <taxon>Micrococcales</taxon>
        <taxon>Microbacteriaceae</taxon>
        <taxon>Microbacterium</taxon>
    </lineage>
</organism>
<keyword evidence="4" id="KW-1185">Reference proteome</keyword>
<name>A0A498C0N6_9MICO</name>
<keyword evidence="1" id="KW-1133">Transmembrane helix</keyword>